<dbReference type="PANTHER" id="PTHR34069:SF2">
    <property type="entry name" value="BETA-KETOACYL-[ACYL-CARRIER-PROTEIN] SYNTHASE III"/>
    <property type="match status" value="1"/>
</dbReference>
<dbReference type="RefSeq" id="WP_015818781.1">
    <property type="nucleotide sequence ID" value="NC_012997.1"/>
</dbReference>
<sequence>MKNVKLVSVGTFLPGQPIGNDKIQERFSVNAEWIELAIGNRSRHLVMDLDTGEINYTLADICNMAAFNAINKAGVDVDDIDFIVMGTATPDSLMPATVNMVAEKLGINNVATYQVQSGCAGAMQAIDMATKFLRLGEYNTGLVIGGDVCAKYIDIERDFSQLSSSELINYALFGDGAGAAVLSSDEQVSGANIVATLNRCEGLYRQPGQELNWLGSRLRDVENVQPLKEDYKAIEEQVPVMAKEVMMEIITNAGWNMEHVNHFMTPQLAGHMTDKIIQLMEVDPAKAVNCVADTGNNGNALPFLQLEMLMDRITDGEKAIGVAIESSKWIKGGIALQA</sequence>
<reference evidence="2 3" key="1">
    <citation type="journal article" date="2009" name="PLoS ONE">
        <title>The complete genome of Teredinibacter turnerae T7901: an intracellular endosymbiont of marine wood-boring bivalves (shipworms).</title>
        <authorList>
            <person name="Yang J.C."/>
            <person name="Madupu R."/>
            <person name="Durkin A.S."/>
            <person name="Ekborg N.A."/>
            <person name="Pedamallu C.S."/>
            <person name="Hostetler J.B."/>
            <person name="Radune D."/>
            <person name="Toms B.S."/>
            <person name="Henrissat B."/>
            <person name="Coutinho P.M."/>
            <person name="Schwarz S."/>
            <person name="Field L."/>
            <person name="Trindade-Silva A.E."/>
            <person name="Soares C.A.G."/>
            <person name="Elshahawi S."/>
            <person name="Hanora A."/>
            <person name="Schmidt E.W."/>
            <person name="Haygood M.G."/>
            <person name="Posfai J."/>
            <person name="Benner J."/>
            <person name="Madinger C."/>
            <person name="Nove J."/>
            <person name="Anton B."/>
            <person name="Chaudhary K."/>
            <person name="Foster J."/>
            <person name="Holman A."/>
            <person name="Kumar S."/>
            <person name="Lessard P.A."/>
            <person name="Luyten Y.A."/>
            <person name="Slatko B."/>
            <person name="Wood N."/>
            <person name="Wu B."/>
            <person name="Teplitski M."/>
            <person name="Mougous J.D."/>
            <person name="Ward N."/>
            <person name="Eisen J.A."/>
            <person name="Badger J.H."/>
            <person name="Distel D.L."/>
        </authorList>
    </citation>
    <scope>NUCLEOTIDE SEQUENCE [LARGE SCALE GENOMIC DNA]</scope>
    <source>
        <strain evidence="3">ATCC 39867 / T7901</strain>
    </source>
</reference>
<dbReference type="HOGENOM" id="CLU_039592_3_1_6"/>
<protein>
    <submittedName>
        <fullName evidence="2">3-oxoacyl-[acyl-carrier-protein] synthase III</fullName>
    </submittedName>
</protein>
<gene>
    <name evidence="2" type="ordered locus">TERTU_2375</name>
</gene>
<dbReference type="KEGG" id="ttu:TERTU_2375"/>
<dbReference type="EMBL" id="CP001614">
    <property type="protein sequence ID" value="ACR12669.1"/>
    <property type="molecule type" value="Genomic_DNA"/>
</dbReference>
<evidence type="ECO:0000259" key="1">
    <source>
        <dbReference type="Pfam" id="PF08545"/>
    </source>
</evidence>
<organism evidence="2 3">
    <name type="scientific">Teredinibacter turnerae (strain ATCC 39867 / T7901)</name>
    <dbReference type="NCBI Taxonomy" id="377629"/>
    <lineage>
        <taxon>Bacteria</taxon>
        <taxon>Pseudomonadati</taxon>
        <taxon>Pseudomonadota</taxon>
        <taxon>Gammaproteobacteria</taxon>
        <taxon>Cellvibrionales</taxon>
        <taxon>Cellvibrionaceae</taxon>
        <taxon>Teredinibacter</taxon>
    </lineage>
</organism>
<dbReference type="eggNOG" id="COG0332">
    <property type="taxonomic scope" value="Bacteria"/>
</dbReference>
<dbReference type="GO" id="GO:0044550">
    <property type="term" value="P:secondary metabolite biosynthetic process"/>
    <property type="evidence" value="ECO:0007669"/>
    <property type="project" value="TreeGrafter"/>
</dbReference>
<dbReference type="GO" id="GO:0004315">
    <property type="term" value="F:3-oxoacyl-[acyl-carrier-protein] synthase activity"/>
    <property type="evidence" value="ECO:0007669"/>
    <property type="project" value="InterPro"/>
</dbReference>
<name>C5BKB5_TERTT</name>
<dbReference type="STRING" id="377629.TERTU_2375"/>
<dbReference type="Proteomes" id="UP000009080">
    <property type="component" value="Chromosome"/>
</dbReference>
<keyword evidence="3" id="KW-1185">Reference proteome</keyword>
<accession>C5BKB5</accession>
<feature type="domain" description="Beta-ketoacyl-[acyl-carrier-protein] synthase III N-terminal" evidence="1">
    <location>
        <begin position="115"/>
        <end position="195"/>
    </location>
</feature>
<dbReference type="InterPro" id="IPR016039">
    <property type="entry name" value="Thiolase-like"/>
</dbReference>
<dbReference type="OrthoDB" id="9815506at2"/>
<dbReference type="SUPFAM" id="SSF53901">
    <property type="entry name" value="Thiolase-like"/>
    <property type="match status" value="2"/>
</dbReference>
<dbReference type="InterPro" id="IPR013751">
    <property type="entry name" value="ACP_syn_III_N"/>
</dbReference>
<dbReference type="Gene3D" id="3.40.47.10">
    <property type="match status" value="2"/>
</dbReference>
<evidence type="ECO:0000313" key="3">
    <source>
        <dbReference type="Proteomes" id="UP000009080"/>
    </source>
</evidence>
<evidence type="ECO:0000313" key="2">
    <source>
        <dbReference type="EMBL" id="ACR12669.1"/>
    </source>
</evidence>
<proteinExistence type="predicted"/>
<dbReference type="GO" id="GO:0006633">
    <property type="term" value="P:fatty acid biosynthetic process"/>
    <property type="evidence" value="ECO:0007669"/>
    <property type="project" value="InterPro"/>
</dbReference>
<dbReference type="Pfam" id="PF08545">
    <property type="entry name" value="ACP_syn_III"/>
    <property type="match status" value="1"/>
</dbReference>
<dbReference type="AlphaFoldDB" id="C5BKB5"/>
<dbReference type="PANTHER" id="PTHR34069">
    <property type="entry name" value="3-OXOACYL-[ACYL-CARRIER-PROTEIN] SYNTHASE 3"/>
    <property type="match status" value="1"/>
</dbReference>